<proteinExistence type="predicted"/>
<dbReference type="EMBL" id="DF143946">
    <property type="protein sequence ID" value="GAA54970.1"/>
    <property type="molecule type" value="Genomic_DNA"/>
</dbReference>
<accession>G7YPT9</accession>
<feature type="compositionally biased region" description="Basic and acidic residues" evidence="1">
    <location>
        <begin position="174"/>
        <end position="186"/>
    </location>
</feature>
<gene>
    <name evidence="2" type="ORF">CLF_106273</name>
</gene>
<feature type="compositionally biased region" description="Polar residues" evidence="1">
    <location>
        <begin position="139"/>
        <end position="154"/>
    </location>
</feature>
<evidence type="ECO:0000313" key="2">
    <source>
        <dbReference type="EMBL" id="GAA54970.1"/>
    </source>
</evidence>
<feature type="compositionally biased region" description="Basic and acidic residues" evidence="1">
    <location>
        <begin position="155"/>
        <end position="165"/>
    </location>
</feature>
<keyword evidence="3" id="KW-1185">Reference proteome</keyword>
<sequence length="384" mass="44483">MEMNPTVRARRVDAEVNLQGSLCRYNNCVIRHRTKNSGDADARECRRQESCEDEAAKPMACVCRLAKSNIFVTDHQLKRNTTSTPPYLAVYQRELLNEQTDDHLRYLSCPNSPLFKYPYKKQGYNHTLYNKLQRKARQRNSSETQYVTDKYTNNTDRDEKQRQVDSKLQIRSPLEFREMHTADDSQKGWNSYTGPLDLLIKFGSVYRTNSPVNSSPYNTAEVLETGYLQTMGAPVRDHIVVETGRPRFSNTGETAHRQIPELSAFDKKQKRVHTMKTMRDMFTVHDTKILINYDKQHRPTAHSGRDSTDNLVHDILRHFNLLVYALKTRSPATTCPCFVDYALHNGRGRGLEEVNIKKVDSRFGPQFCWAIKELAVEMTEFRCS</sequence>
<reference evidence="2" key="1">
    <citation type="journal article" date="2011" name="Genome Biol.">
        <title>The draft genome of the carcinogenic human liver fluke Clonorchis sinensis.</title>
        <authorList>
            <person name="Wang X."/>
            <person name="Chen W."/>
            <person name="Huang Y."/>
            <person name="Sun J."/>
            <person name="Men J."/>
            <person name="Liu H."/>
            <person name="Luo F."/>
            <person name="Guo L."/>
            <person name="Lv X."/>
            <person name="Deng C."/>
            <person name="Zhou C."/>
            <person name="Fan Y."/>
            <person name="Li X."/>
            <person name="Huang L."/>
            <person name="Hu Y."/>
            <person name="Liang C."/>
            <person name="Hu X."/>
            <person name="Xu J."/>
            <person name="Yu X."/>
        </authorList>
    </citation>
    <scope>NUCLEOTIDE SEQUENCE [LARGE SCALE GENOMIC DNA]</scope>
    <source>
        <strain evidence="2">Henan</strain>
    </source>
</reference>
<protein>
    <submittedName>
        <fullName evidence="2">Uncharacterized protein</fullName>
    </submittedName>
</protein>
<evidence type="ECO:0000313" key="3">
    <source>
        <dbReference type="Proteomes" id="UP000008909"/>
    </source>
</evidence>
<dbReference type="AlphaFoldDB" id="G7YPT9"/>
<organism evidence="2 3">
    <name type="scientific">Clonorchis sinensis</name>
    <name type="common">Chinese liver fluke</name>
    <dbReference type="NCBI Taxonomy" id="79923"/>
    <lineage>
        <taxon>Eukaryota</taxon>
        <taxon>Metazoa</taxon>
        <taxon>Spiralia</taxon>
        <taxon>Lophotrochozoa</taxon>
        <taxon>Platyhelminthes</taxon>
        <taxon>Trematoda</taxon>
        <taxon>Digenea</taxon>
        <taxon>Opisthorchiida</taxon>
        <taxon>Opisthorchiata</taxon>
        <taxon>Opisthorchiidae</taxon>
        <taxon>Clonorchis</taxon>
    </lineage>
</organism>
<name>G7YPT9_CLOSI</name>
<dbReference type="Proteomes" id="UP000008909">
    <property type="component" value="Unassembled WGS sequence"/>
</dbReference>
<reference key="2">
    <citation type="submission" date="2011-10" db="EMBL/GenBank/DDBJ databases">
        <title>The genome and transcriptome sequence of Clonorchis sinensis provide insights into the carcinogenic liver fluke.</title>
        <authorList>
            <person name="Wang X."/>
            <person name="Huang Y."/>
            <person name="Chen W."/>
            <person name="Liu H."/>
            <person name="Guo L."/>
            <person name="Chen Y."/>
            <person name="Luo F."/>
            <person name="Zhou W."/>
            <person name="Sun J."/>
            <person name="Mao Q."/>
            <person name="Liang P."/>
            <person name="Zhou C."/>
            <person name="Tian Y."/>
            <person name="Men J."/>
            <person name="Lv X."/>
            <person name="Huang L."/>
            <person name="Zhou J."/>
            <person name="Hu Y."/>
            <person name="Li R."/>
            <person name="Zhang F."/>
            <person name="Lei H."/>
            <person name="Li X."/>
            <person name="Hu X."/>
            <person name="Liang C."/>
            <person name="Xu J."/>
            <person name="Wu Z."/>
            <person name="Yu X."/>
        </authorList>
    </citation>
    <scope>NUCLEOTIDE SEQUENCE</scope>
    <source>
        <strain>Henan</strain>
    </source>
</reference>
<evidence type="ECO:0000256" key="1">
    <source>
        <dbReference type="SAM" id="MobiDB-lite"/>
    </source>
</evidence>
<feature type="region of interest" description="Disordered" evidence="1">
    <location>
        <begin position="133"/>
        <end position="187"/>
    </location>
</feature>